<dbReference type="PANTHER" id="PTHR21231:SF7">
    <property type="entry name" value="GPN-LOOP GTPASE 3"/>
    <property type="match status" value="1"/>
</dbReference>
<feature type="region of interest" description="Disordered" evidence="6">
    <location>
        <begin position="284"/>
        <end position="309"/>
    </location>
</feature>
<protein>
    <recommendedName>
        <fullName evidence="2">GPN-loop GTPase 3</fullName>
    </recommendedName>
</protein>
<evidence type="ECO:0000256" key="5">
    <source>
        <dbReference type="ARBA" id="ARBA00023134"/>
    </source>
</evidence>
<feature type="region of interest" description="Disordered" evidence="6">
    <location>
        <begin position="205"/>
        <end position="229"/>
    </location>
</feature>
<organism evidence="7 8">
    <name type="scientific">Stachybotrys chartarum (strain CBS 109288 / IBT 7711)</name>
    <name type="common">Toxic black mold</name>
    <name type="synonym">Stilbospora chartarum</name>
    <dbReference type="NCBI Taxonomy" id="1280523"/>
    <lineage>
        <taxon>Eukaryota</taxon>
        <taxon>Fungi</taxon>
        <taxon>Dikarya</taxon>
        <taxon>Ascomycota</taxon>
        <taxon>Pezizomycotina</taxon>
        <taxon>Sordariomycetes</taxon>
        <taxon>Hypocreomycetidae</taxon>
        <taxon>Hypocreales</taxon>
        <taxon>Stachybotryaceae</taxon>
        <taxon>Stachybotrys</taxon>
    </lineage>
</organism>
<gene>
    <name evidence="7" type="ORF">S7711_05601</name>
</gene>
<dbReference type="AlphaFoldDB" id="A0A084B4P9"/>
<keyword evidence="3" id="KW-0547">Nucleotide-binding</keyword>
<comment type="similarity">
    <text evidence="1">Belongs to the GPN-loop GTPase family.</text>
</comment>
<evidence type="ECO:0000313" key="7">
    <source>
        <dbReference type="EMBL" id="KEY72528.1"/>
    </source>
</evidence>
<dbReference type="GO" id="GO:0003924">
    <property type="term" value="F:GTPase activity"/>
    <property type="evidence" value="ECO:0007669"/>
    <property type="project" value="TreeGrafter"/>
</dbReference>
<evidence type="ECO:0000256" key="2">
    <source>
        <dbReference type="ARBA" id="ARBA00014587"/>
    </source>
</evidence>
<dbReference type="HOGENOM" id="CLU_590753_0_0_1"/>
<evidence type="ECO:0000256" key="3">
    <source>
        <dbReference type="ARBA" id="ARBA00022741"/>
    </source>
</evidence>
<keyword evidence="5" id="KW-0342">GTP-binding</keyword>
<reference evidence="7 8" key="1">
    <citation type="journal article" date="2014" name="BMC Genomics">
        <title>Comparative genome sequencing reveals chemotype-specific gene clusters in the toxigenic black mold Stachybotrys.</title>
        <authorList>
            <person name="Semeiks J."/>
            <person name="Borek D."/>
            <person name="Otwinowski Z."/>
            <person name="Grishin N.V."/>
        </authorList>
    </citation>
    <scope>NUCLEOTIDE SEQUENCE [LARGE SCALE GENOMIC DNA]</scope>
    <source>
        <strain evidence="8">CBS 109288 / IBT 7711</strain>
    </source>
</reference>
<dbReference type="InterPro" id="IPR027417">
    <property type="entry name" value="P-loop_NTPase"/>
</dbReference>
<evidence type="ECO:0000256" key="1">
    <source>
        <dbReference type="ARBA" id="ARBA00005290"/>
    </source>
</evidence>
<accession>A0A084B4P9</accession>
<dbReference type="CDD" id="cd17872">
    <property type="entry name" value="GPN3"/>
    <property type="match status" value="1"/>
</dbReference>
<sequence length="463" mass="51282">MSKFGAMVMGPAGAGKSTFCAALITHLQLNRRSAFYVNLDPAAESFEHTPDLDIKELISLKDAMEEVGLGPNGGLIYCFEFLLENLDWLTEALDSLTEEYLIIFDMPGQIELYTHVPVLPALVKFLSQPGSLDIRMAAVYLLEATFVVDRAKFFAGSLSAMSAMLMLEVPHINVLSKMDLVKGQVKKKDLKRFLTPDVALLEDDPIERSRQAAEGPEGQDDESQPAADKEQIMKGASFRRLNRAVAGLIESFSMLSYLKLDVTDEDSVGGILSYIDDCIQYHEAQDPKDPHDEADVLVRPESSPAAAPSAATGHGLLRLVAVILADPNILDDGHVPDDLAADDDGVPRALKDAALPYPRAHGHEQRPEDQAHRDAGPEHDEAVHPRQHGEDDGDDEHRDDQPDEALALRHERQRAVDERLDERQEERQRALQLLRDVAEEHLHRRAGVQHVRLDGVDYLGGQQ</sequence>
<dbReference type="Proteomes" id="UP000028045">
    <property type="component" value="Unassembled WGS sequence"/>
</dbReference>
<dbReference type="Gene3D" id="3.40.50.300">
    <property type="entry name" value="P-loop containing nucleotide triphosphate hydrolases"/>
    <property type="match status" value="1"/>
</dbReference>
<evidence type="ECO:0000256" key="6">
    <source>
        <dbReference type="SAM" id="MobiDB-lite"/>
    </source>
</evidence>
<evidence type="ECO:0000313" key="8">
    <source>
        <dbReference type="Proteomes" id="UP000028045"/>
    </source>
</evidence>
<proteinExistence type="inferred from homology"/>
<name>A0A084B4P9_STACB</name>
<feature type="compositionally biased region" description="Basic and acidic residues" evidence="6">
    <location>
        <begin position="361"/>
        <end position="427"/>
    </location>
</feature>
<dbReference type="SUPFAM" id="SSF52540">
    <property type="entry name" value="P-loop containing nucleoside triphosphate hydrolases"/>
    <property type="match status" value="1"/>
</dbReference>
<dbReference type="InterPro" id="IPR004130">
    <property type="entry name" value="Gpn"/>
</dbReference>
<dbReference type="InterPro" id="IPR030228">
    <property type="entry name" value="Gpn3"/>
</dbReference>
<dbReference type="EMBL" id="KL648070">
    <property type="protein sequence ID" value="KEY72528.1"/>
    <property type="molecule type" value="Genomic_DNA"/>
</dbReference>
<keyword evidence="4" id="KW-0378">Hydrolase</keyword>
<feature type="region of interest" description="Disordered" evidence="6">
    <location>
        <begin position="359"/>
        <end position="427"/>
    </location>
</feature>
<dbReference type="GO" id="GO:0005525">
    <property type="term" value="F:GTP binding"/>
    <property type="evidence" value="ECO:0007669"/>
    <property type="project" value="UniProtKB-KW"/>
</dbReference>
<keyword evidence="8" id="KW-1185">Reference proteome</keyword>
<dbReference type="OrthoDB" id="5839at2759"/>
<feature type="compositionally biased region" description="Basic and acidic residues" evidence="6">
    <location>
        <begin position="284"/>
        <end position="298"/>
    </location>
</feature>
<dbReference type="Pfam" id="PF03029">
    <property type="entry name" value="ATP_bind_1"/>
    <property type="match status" value="1"/>
</dbReference>
<dbReference type="PANTHER" id="PTHR21231">
    <property type="entry name" value="XPA-BINDING PROTEIN 1-RELATED"/>
    <property type="match status" value="1"/>
</dbReference>
<dbReference type="FunFam" id="3.40.50.300:FF:000552">
    <property type="entry name" value="GPN-loop GTPase 3"/>
    <property type="match status" value="1"/>
</dbReference>
<feature type="compositionally biased region" description="Low complexity" evidence="6">
    <location>
        <begin position="300"/>
        <end position="309"/>
    </location>
</feature>
<evidence type="ECO:0000256" key="4">
    <source>
        <dbReference type="ARBA" id="ARBA00022801"/>
    </source>
</evidence>